<dbReference type="InterPro" id="IPR000209">
    <property type="entry name" value="Peptidase_S8/S53_dom"/>
</dbReference>
<keyword evidence="9" id="KW-1185">Reference proteome</keyword>
<feature type="region of interest" description="Disordered" evidence="6">
    <location>
        <begin position="451"/>
        <end position="521"/>
    </location>
</feature>
<evidence type="ECO:0000256" key="6">
    <source>
        <dbReference type="SAM" id="MobiDB-lite"/>
    </source>
</evidence>
<feature type="compositionally biased region" description="Basic residues" evidence="6">
    <location>
        <begin position="456"/>
        <end position="479"/>
    </location>
</feature>
<protein>
    <submittedName>
        <fullName evidence="8">S8 family serine peptidase</fullName>
    </submittedName>
</protein>
<dbReference type="InterPro" id="IPR050131">
    <property type="entry name" value="Peptidase_S8_subtilisin-like"/>
</dbReference>
<feature type="active site" description="Charge relay system" evidence="5">
    <location>
        <position position="225"/>
    </location>
</feature>
<feature type="active site" description="Charge relay system" evidence="5">
    <location>
        <position position="398"/>
    </location>
</feature>
<proteinExistence type="inferred from homology"/>
<gene>
    <name evidence="8" type="ORF">OV079_24115</name>
</gene>
<reference evidence="8" key="1">
    <citation type="submission" date="2022-11" db="EMBL/GenBank/DDBJ databases">
        <title>Minimal conservation of predation-associated metabolite biosynthetic gene clusters underscores biosynthetic potential of Myxococcota including descriptions for ten novel species: Archangium lansinium sp. nov., Myxococcus landrumus sp. nov., Nannocystis bai.</title>
        <authorList>
            <person name="Ahearne A."/>
            <person name="Stevens C."/>
            <person name="Phillips K."/>
        </authorList>
    </citation>
    <scope>NUCLEOTIDE SEQUENCE</scope>
    <source>
        <strain evidence="8">Na p29</strain>
    </source>
</reference>
<dbReference type="InterPro" id="IPR036852">
    <property type="entry name" value="Peptidase_S8/S53_dom_sf"/>
</dbReference>
<dbReference type="Gene3D" id="3.40.50.200">
    <property type="entry name" value="Peptidase S8/S53 domain"/>
    <property type="match status" value="1"/>
</dbReference>
<keyword evidence="2 5" id="KW-0645">Protease</keyword>
<comment type="similarity">
    <text evidence="1 5">Belongs to the peptidase S8 family.</text>
</comment>
<dbReference type="PANTHER" id="PTHR43806">
    <property type="entry name" value="PEPTIDASE S8"/>
    <property type="match status" value="1"/>
</dbReference>
<sequence>MKRRGDNGREDEDAEMLQIAALAIATGLVEPPTWVFFRDKQVEGADLEAALVRQERELAPRALRRRARVRGDRGVDVRDVPPAPDYVQSVAAAGVRIRTTSRWLNAVSVDADAAQRAAIARLPFVAGVRPVARTRRHEHPLPVTEETPSSRAKGLSWPHLSALHVPELHECGLTGAGVVVGVQDTGFVLKHQAFAGVQVIAARDFVQGDDVVADEAGDTPGQQHHGTGVLSLIVAADGEVFSGVAPGVAVILAKTESIDVEEPYEEDYYVAGLEWIEGMGADIFTASLGYSDWYEPQQLDGKTAVVSQAATVAVANGLIMFAAIGNGGPDPKTLDAPADVDGVIAVGATDFDGVVTPFSSRGPTADDRIKPDLVAPGQDVYMARSDSLVAYEASQGTSLSTPLVAGVAALLLEAYPELDPPGMLALLRDRDAARRARQRARLGLRRWPRGGGPALHLRRRRRRRPLRGRLRRGRLRRRGLREPSRGVRIVRRARQRLRRGAAGRRGRRGRRRGPRVRRRLR</sequence>
<feature type="compositionally biased region" description="Basic residues" evidence="6">
    <location>
        <begin position="488"/>
        <end position="521"/>
    </location>
</feature>
<keyword evidence="4 5" id="KW-0720">Serine protease</keyword>
<dbReference type="InterPro" id="IPR015500">
    <property type="entry name" value="Peptidase_S8_subtilisin-rel"/>
</dbReference>
<evidence type="ECO:0000256" key="1">
    <source>
        <dbReference type="ARBA" id="ARBA00011073"/>
    </source>
</evidence>
<dbReference type="PANTHER" id="PTHR43806:SF67">
    <property type="entry name" value="EGF-LIKE DOMAIN-CONTAINING PROTEIN"/>
    <property type="match status" value="1"/>
</dbReference>
<evidence type="ECO:0000313" key="8">
    <source>
        <dbReference type="EMBL" id="MCY1008590.1"/>
    </source>
</evidence>
<organism evidence="8 9">
    <name type="scientific">Nannocystis pusilla</name>
    <dbReference type="NCBI Taxonomy" id="889268"/>
    <lineage>
        <taxon>Bacteria</taxon>
        <taxon>Pseudomonadati</taxon>
        <taxon>Myxococcota</taxon>
        <taxon>Polyangia</taxon>
        <taxon>Nannocystales</taxon>
        <taxon>Nannocystaceae</taxon>
        <taxon>Nannocystis</taxon>
    </lineage>
</organism>
<evidence type="ECO:0000256" key="2">
    <source>
        <dbReference type="ARBA" id="ARBA00022670"/>
    </source>
</evidence>
<comment type="caution">
    <text evidence="8">The sequence shown here is derived from an EMBL/GenBank/DDBJ whole genome shotgun (WGS) entry which is preliminary data.</text>
</comment>
<dbReference type="PROSITE" id="PS51892">
    <property type="entry name" value="SUBTILASE"/>
    <property type="match status" value="1"/>
</dbReference>
<dbReference type="SUPFAM" id="SSF52743">
    <property type="entry name" value="Subtilisin-like"/>
    <property type="match status" value="1"/>
</dbReference>
<dbReference type="EMBL" id="JAPNKE010000002">
    <property type="protein sequence ID" value="MCY1008590.1"/>
    <property type="molecule type" value="Genomic_DNA"/>
</dbReference>
<evidence type="ECO:0000256" key="4">
    <source>
        <dbReference type="ARBA" id="ARBA00022825"/>
    </source>
</evidence>
<dbReference type="AlphaFoldDB" id="A0A9X3IZ15"/>
<dbReference type="Pfam" id="PF00082">
    <property type="entry name" value="Peptidase_S8"/>
    <property type="match status" value="1"/>
</dbReference>
<evidence type="ECO:0000259" key="7">
    <source>
        <dbReference type="Pfam" id="PF00082"/>
    </source>
</evidence>
<accession>A0A9X3IZ15</accession>
<evidence type="ECO:0000313" key="9">
    <source>
        <dbReference type="Proteomes" id="UP001150924"/>
    </source>
</evidence>
<dbReference type="PROSITE" id="PS00138">
    <property type="entry name" value="SUBTILASE_SER"/>
    <property type="match status" value="1"/>
</dbReference>
<evidence type="ECO:0000256" key="3">
    <source>
        <dbReference type="ARBA" id="ARBA00022801"/>
    </source>
</evidence>
<dbReference type="GO" id="GO:0006508">
    <property type="term" value="P:proteolysis"/>
    <property type="evidence" value="ECO:0007669"/>
    <property type="project" value="UniProtKB-KW"/>
</dbReference>
<keyword evidence="3 5" id="KW-0378">Hydrolase</keyword>
<dbReference type="GO" id="GO:0004252">
    <property type="term" value="F:serine-type endopeptidase activity"/>
    <property type="evidence" value="ECO:0007669"/>
    <property type="project" value="UniProtKB-UniRule"/>
</dbReference>
<dbReference type="InterPro" id="IPR023828">
    <property type="entry name" value="Peptidase_S8_Ser-AS"/>
</dbReference>
<name>A0A9X3IZ15_9BACT</name>
<evidence type="ECO:0000256" key="5">
    <source>
        <dbReference type="PROSITE-ProRule" id="PRU01240"/>
    </source>
</evidence>
<feature type="active site" description="Charge relay system" evidence="5">
    <location>
        <position position="184"/>
    </location>
</feature>
<dbReference type="Proteomes" id="UP001150924">
    <property type="component" value="Unassembled WGS sequence"/>
</dbReference>
<dbReference type="PRINTS" id="PR00723">
    <property type="entry name" value="SUBTILISIN"/>
</dbReference>
<feature type="domain" description="Peptidase S8/S53" evidence="7">
    <location>
        <begin position="175"/>
        <end position="428"/>
    </location>
</feature>